<dbReference type="Proteomes" id="UP000663879">
    <property type="component" value="Unassembled WGS sequence"/>
</dbReference>
<evidence type="ECO:0000313" key="2">
    <source>
        <dbReference type="EMBL" id="CAF1153511.1"/>
    </source>
</evidence>
<feature type="compositionally biased region" description="Polar residues" evidence="1">
    <location>
        <begin position="52"/>
        <end position="80"/>
    </location>
</feature>
<dbReference type="EMBL" id="CAJNOC010012407">
    <property type="protein sequence ID" value="CAF1153511.1"/>
    <property type="molecule type" value="Genomic_DNA"/>
</dbReference>
<accession>A0A814SWE5</accession>
<reference evidence="2" key="1">
    <citation type="submission" date="2021-02" db="EMBL/GenBank/DDBJ databases">
        <authorList>
            <person name="Nowell W R."/>
        </authorList>
    </citation>
    <scope>NUCLEOTIDE SEQUENCE</scope>
    <source>
        <strain evidence="2">Ploen Becks lab</strain>
    </source>
</reference>
<sequence>MSSYDRQYNCGTPSQNYSLDQYDGSNDSTSSGSPQTRLSCSSSHQQRDDFPTPTSTDASNEADESCSQFNYSYNPNDLSK</sequence>
<evidence type="ECO:0000313" key="3">
    <source>
        <dbReference type="Proteomes" id="UP000663879"/>
    </source>
</evidence>
<keyword evidence="3" id="KW-1185">Reference proteome</keyword>
<dbReference type="AlphaFoldDB" id="A0A814SWE5"/>
<evidence type="ECO:0000256" key="1">
    <source>
        <dbReference type="SAM" id="MobiDB-lite"/>
    </source>
</evidence>
<dbReference type="OrthoDB" id="6159439at2759"/>
<feature type="region of interest" description="Disordered" evidence="1">
    <location>
        <begin position="1"/>
        <end position="80"/>
    </location>
</feature>
<feature type="non-terminal residue" evidence="2">
    <location>
        <position position="80"/>
    </location>
</feature>
<proteinExistence type="predicted"/>
<feature type="compositionally biased region" description="Polar residues" evidence="1">
    <location>
        <begin position="1"/>
        <end position="44"/>
    </location>
</feature>
<protein>
    <submittedName>
        <fullName evidence="2">Uncharacterized protein</fullName>
    </submittedName>
</protein>
<comment type="caution">
    <text evidence="2">The sequence shown here is derived from an EMBL/GenBank/DDBJ whole genome shotgun (WGS) entry which is preliminary data.</text>
</comment>
<organism evidence="2 3">
    <name type="scientific">Brachionus calyciflorus</name>
    <dbReference type="NCBI Taxonomy" id="104777"/>
    <lineage>
        <taxon>Eukaryota</taxon>
        <taxon>Metazoa</taxon>
        <taxon>Spiralia</taxon>
        <taxon>Gnathifera</taxon>
        <taxon>Rotifera</taxon>
        <taxon>Eurotatoria</taxon>
        <taxon>Monogononta</taxon>
        <taxon>Pseudotrocha</taxon>
        <taxon>Ploima</taxon>
        <taxon>Brachionidae</taxon>
        <taxon>Brachionus</taxon>
    </lineage>
</organism>
<gene>
    <name evidence="2" type="ORF">OXX778_LOCUS23378</name>
</gene>
<name>A0A814SWE5_9BILA</name>